<reference evidence="1 2" key="1">
    <citation type="journal article" date="2018" name="Int. J. Food Microbiol.">
        <title>Growth of Carnobacterium spp. isolated from chilled vacuum-packaged meat under relevant acidic conditions.</title>
        <authorList>
            <person name="Zhang P."/>
            <person name="Badoni M."/>
            <person name="Ganzle M."/>
            <person name="Yang X."/>
        </authorList>
    </citation>
    <scope>NUCLEOTIDE SEQUENCE [LARGE SCALE GENOMIC DNA]</scope>
    <source>
        <strain evidence="1 2">B2</strain>
    </source>
</reference>
<proteinExistence type="predicted"/>
<dbReference type="Proteomes" id="UP000297938">
    <property type="component" value="Unassembled WGS sequence"/>
</dbReference>
<comment type="caution">
    <text evidence="1">The sequence shown here is derived from an EMBL/GenBank/DDBJ whole genome shotgun (WGS) entry which is preliminary data.</text>
</comment>
<name>A0A7Z8G3U6_CARDV</name>
<evidence type="ECO:0000313" key="1">
    <source>
        <dbReference type="EMBL" id="TFJ25419.1"/>
    </source>
</evidence>
<gene>
    <name evidence="1" type="ORF">CKN69_09095</name>
</gene>
<dbReference type="EMBL" id="NRPP01000016">
    <property type="protein sequence ID" value="TFJ25419.1"/>
    <property type="molecule type" value="Genomic_DNA"/>
</dbReference>
<evidence type="ECO:0000313" key="2">
    <source>
        <dbReference type="Proteomes" id="UP000297938"/>
    </source>
</evidence>
<accession>A0A7Z8G3U6</accession>
<dbReference type="RefSeq" id="WP_135026186.1">
    <property type="nucleotide sequence ID" value="NZ_JBFUWK010000004.1"/>
</dbReference>
<protein>
    <submittedName>
        <fullName evidence="1">MazG-like protein</fullName>
    </submittedName>
</protein>
<organism evidence="1 2">
    <name type="scientific">Carnobacterium divergens</name>
    <name type="common">Lactobacillus divergens</name>
    <dbReference type="NCBI Taxonomy" id="2748"/>
    <lineage>
        <taxon>Bacteria</taxon>
        <taxon>Bacillati</taxon>
        <taxon>Bacillota</taxon>
        <taxon>Bacilli</taxon>
        <taxon>Lactobacillales</taxon>
        <taxon>Carnobacteriaceae</taxon>
        <taxon>Carnobacterium</taxon>
    </lineage>
</organism>
<dbReference type="AlphaFoldDB" id="A0A7Z8G3U6"/>
<sequence>MEFEEFTQKSKVIRDAYHKLEKKHHGREWTVEEDALAFTSDVGLISRYVMDKADIWPATQREDSNLAYKIGESVWWLAVLAERNDLDFKEAIELFINKKLTDFK</sequence>